<dbReference type="GO" id="GO:0009055">
    <property type="term" value="F:electron transfer activity"/>
    <property type="evidence" value="ECO:0007669"/>
    <property type="project" value="InterPro"/>
</dbReference>
<keyword evidence="5" id="KW-0472">Membrane</keyword>
<keyword evidence="3 4" id="KW-0408">Iron</keyword>
<protein>
    <recommendedName>
        <fullName evidence="6">Cytochrome c domain-containing protein</fullName>
    </recommendedName>
</protein>
<dbReference type="InterPro" id="IPR003468">
    <property type="entry name" value="Cyt_c_oxidase_monohaem-su/FixO"/>
</dbReference>
<dbReference type="Gene3D" id="1.10.760.10">
    <property type="entry name" value="Cytochrome c-like domain"/>
    <property type="match status" value="2"/>
</dbReference>
<gene>
    <name evidence="7" type="ORF">A2Z21_06920</name>
</gene>
<evidence type="ECO:0000259" key="6">
    <source>
        <dbReference type="PROSITE" id="PS51007"/>
    </source>
</evidence>
<dbReference type="InterPro" id="IPR009056">
    <property type="entry name" value="Cyt_c-like_dom"/>
</dbReference>
<organism evidence="7 8">
    <name type="scientific">Fraserbacteria sp. (strain RBG_16_55_9)</name>
    <dbReference type="NCBI Taxonomy" id="1817864"/>
    <lineage>
        <taxon>Bacteria</taxon>
        <taxon>Candidatus Fraseribacteriota</taxon>
    </lineage>
</organism>
<accession>A0A1F5UPP9</accession>
<feature type="transmembrane region" description="Helical" evidence="5">
    <location>
        <begin position="14"/>
        <end position="34"/>
    </location>
</feature>
<name>A0A1F5UPP9_FRAXR</name>
<dbReference type="SUPFAM" id="SSF46626">
    <property type="entry name" value="Cytochrome c"/>
    <property type="match status" value="2"/>
</dbReference>
<dbReference type="Pfam" id="PF02433">
    <property type="entry name" value="FixO"/>
    <property type="match status" value="1"/>
</dbReference>
<comment type="caution">
    <text evidence="7">The sequence shown here is derived from an EMBL/GenBank/DDBJ whole genome shotgun (WGS) entry which is preliminary data.</text>
</comment>
<dbReference type="Proteomes" id="UP000179157">
    <property type="component" value="Unassembled WGS sequence"/>
</dbReference>
<feature type="domain" description="Cytochrome c" evidence="6">
    <location>
        <begin position="101"/>
        <end position="215"/>
    </location>
</feature>
<keyword evidence="5" id="KW-0812">Transmembrane</keyword>
<dbReference type="AlphaFoldDB" id="A0A1F5UPP9"/>
<keyword evidence="5" id="KW-1133">Transmembrane helix</keyword>
<dbReference type="GO" id="GO:0020037">
    <property type="term" value="F:heme binding"/>
    <property type="evidence" value="ECO:0007669"/>
    <property type="project" value="InterPro"/>
</dbReference>
<feature type="transmembrane region" description="Helical" evidence="5">
    <location>
        <begin position="46"/>
        <end position="68"/>
    </location>
</feature>
<keyword evidence="1 4" id="KW-0349">Heme</keyword>
<evidence type="ECO:0000256" key="3">
    <source>
        <dbReference type="ARBA" id="ARBA00023004"/>
    </source>
</evidence>
<evidence type="ECO:0000256" key="1">
    <source>
        <dbReference type="ARBA" id="ARBA00022617"/>
    </source>
</evidence>
<evidence type="ECO:0000256" key="4">
    <source>
        <dbReference type="PROSITE-ProRule" id="PRU00433"/>
    </source>
</evidence>
<sequence length="342" mass="37870">MNHPWQAPAEASGLYWLLVALVVGGLLSFTLWTLYGRLRPGRLTTVGYHALGVLVLVLALFTLALYVIPATQAEKIPPTERAWDWKPGETLKDPSGAALEGEPYRGYLVYLANGCTYCHTLYLRPQDIQTGWGEGARPEEVSQMGDYVNYPFTMLGTQRDGPDLTVIGRKIPNMNYHVEHLVNPRKFKIHSIMPTYRYLSEKDLLDLAAFLVSLGNEPQKLRMGQLVPPPPTTEDPRIAQGRGLYNSLSCVACHTLDGASSTGSTWKGLYGRTMEIVLPDGTMQSITADDAYLRESMVDPSAKVVSGFSNVMPNIRQLAGRDVTEEEIQALIAFIKSLSQPR</sequence>
<dbReference type="InterPro" id="IPR036909">
    <property type="entry name" value="Cyt_c-like_dom_sf"/>
</dbReference>
<reference evidence="7 8" key="1">
    <citation type="journal article" date="2016" name="Nat. Commun.">
        <title>Thousands of microbial genomes shed light on interconnected biogeochemical processes in an aquifer system.</title>
        <authorList>
            <person name="Anantharaman K."/>
            <person name="Brown C.T."/>
            <person name="Hug L.A."/>
            <person name="Sharon I."/>
            <person name="Castelle C.J."/>
            <person name="Probst A.J."/>
            <person name="Thomas B.C."/>
            <person name="Singh A."/>
            <person name="Wilkins M.J."/>
            <person name="Karaoz U."/>
            <person name="Brodie E.L."/>
            <person name="Williams K.H."/>
            <person name="Hubbard S.S."/>
            <person name="Banfield J.F."/>
        </authorList>
    </citation>
    <scope>NUCLEOTIDE SEQUENCE [LARGE SCALE GENOMIC DNA]</scope>
    <source>
        <strain evidence="8">RBG_16_55_9</strain>
    </source>
</reference>
<proteinExistence type="predicted"/>
<evidence type="ECO:0000313" key="8">
    <source>
        <dbReference type="Proteomes" id="UP000179157"/>
    </source>
</evidence>
<keyword evidence="2 4" id="KW-0479">Metal-binding</keyword>
<dbReference type="GO" id="GO:0046872">
    <property type="term" value="F:metal ion binding"/>
    <property type="evidence" value="ECO:0007669"/>
    <property type="project" value="UniProtKB-KW"/>
</dbReference>
<dbReference type="EMBL" id="MFGX01000117">
    <property type="protein sequence ID" value="OGF53117.1"/>
    <property type="molecule type" value="Genomic_DNA"/>
</dbReference>
<evidence type="ECO:0000256" key="5">
    <source>
        <dbReference type="SAM" id="Phobius"/>
    </source>
</evidence>
<dbReference type="Pfam" id="PF00034">
    <property type="entry name" value="Cytochrom_C"/>
    <property type="match status" value="1"/>
</dbReference>
<dbReference type="STRING" id="1817864.A2Z21_06920"/>
<evidence type="ECO:0000313" key="7">
    <source>
        <dbReference type="EMBL" id="OGF53117.1"/>
    </source>
</evidence>
<dbReference type="PROSITE" id="PS51007">
    <property type="entry name" value="CYTC"/>
    <property type="match status" value="2"/>
</dbReference>
<evidence type="ECO:0000256" key="2">
    <source>
        <dbReference type="ARBA" id="ARBA00022723"/>
    </source>
</evidence>
<feature type="domain" description="Cytochrome c" evidence="6">
    <location>
        <begin position="236"/>
        <end position="339"/>
    </location>
</feature>